<dbReference type="EMBL" id="JAJA02000001">
    <property type="protein sequence ID" value="KWS04340.1"/>
    <property type="molecule type" value="Genomic_DNA"/>
</dbReference>
<dbReference type="SUPFAM" id="SSF50156">
    <property type="entry name" value="PDZ domain-like"/>
    <property type="match status" value="2"/>
</dbReference>
<comment type="caution">
    <text evidence="4">The sequence shown here is derived from an EMBL/GenBank/DDBJ whole genome shotgun (WGS) entry which is preliminary data.</text>
</comment>
<organism evidence="4 5">
    <name type="scientific">Lysobacter capsici AZ78</name>
    <dbReference type="NCBI Taxonomy" id="1444315"/>
    <lineage>
        <taxon>Bacteria</taxon>
        <taxon>Pseudomonadati</taxon>
        <taxon>Pseudomonadota</taxon>
        <taxon>Gammaproteobacteria</taxon>
        <taxon>Lysobacterales</taxon>
        <taxon>Lysobacteraceae</taxon>
        <taxon>Lysobacter</taxon>
    </lineage>
</organism>
<sequence length="421" mass="43768">MLLAAAIGSALAHDNPKDAGAIDAAPPTAAAPTRVHRYYFVSRDNAAAPRQVAQAYPRHRTELGALPDPVTKPTLIRDDVRGPQLGVILAPDAKAGVRIVAVTPDSAAAKAGLRSGDSLLGVGDKTIAGADGSARLANARALLGVLEPGKPVRIRYQRDGKPASLTATPQLGERVMVFENHDGSQFVTSGNVMMRRLPNGESQVDADRVDYIQADPMMAPRMRREIIRLDADCKNKPCPLPSISEALRWNGLNLASVDAKLGRYFGAERGVLVLSAGPELKGLEAGDVIQSIDGRQVDSPREAMVALRGKPDGGQVEVAYLRDRAKAKSTIKVPKAIAWAPPPPPAPPAPPRPPAPPKAPAPPASIAPPDAPAPPAPPAPPPPPPPPAPPHGMLPAPAAAPVAPAVPVWASTKQAGATRVD</sequence>
<dbReference type="PROSITE" id="PS50106">
    <property type="entry name" value="PDZ"/>
    <property type="match status" value="1"/>
</dbReference>
<dbReference type="SMART" id="SM00228">
    <property type="entry name" value="PDZ"/>
    <property type="match status" value="2"/>
</dbReference>
<dbReference type="AlphaFoldDB" id="A0A120AGC2"/>
<dbReference type="GO" id="GO:0006508">
    <property type="term" value="P:proteolysis"/>
    <property type="evidence" value="ECO:0007669"/>
    <property type="project" value="InterPro"/>
</dbReference>
<gene>
    <name evidence="4" type="ORF">AZ78_1889</name>
</gene>
<reference evidence="4 5" key="1">
    <citation type="journal article" date="2014" name="Genome Announc.">
        <title>Draft Genome Sequence of Lysobacter capsici AZ78, a Bacterium Antagonistic to Plant-Pathogenic Oomycetes.</title>
        <authorList>
            <person name="Puopolo G."/>
            <person name="Sonego P."/>
            <person name="Engelen K."/>
            <person name="Pertot I."/>
        </authorList>
    </citation>
    <scope>NUCLEOTIDE SEQUENCE [LARGE SCALE GENOMIC DNA]</scope>
    <source>
        <strain evidence="4 5">AZ78</strain>
    </source>
</reference>
<evidence type="ECO:0000313" key="5">
    <source>
        <dbReference type="Proteomes" id="UP000023435"/>
    </source>
</evidence>
<proteinExistence type="predicted"/>
<accession>A0A120AGC2</accession>
<dbReference type="Proteomes" id="UP000023435">
    <property type="component" value="Unassembled WGS sequence"/>
</dbReference>
<dbReference type="GO" id="GO:0016020">
    <property type="term" value="C:membrane"/>
    <property type="evidence" value="ECO:0007669"/>
    <property type="project" value="InterPro"/>
</dbReference>
<feature type="compositionally biased region" description="Pro residues" evidence="2">
    <location>
        <begin position="340"/>
        <end position="392"/>
    </location>
</feature>
<keyword evidence="5" id="KW-1185">Reference proteome</keyword>
<evidence type="ECO:0000313" key="4">
    <source>
        <dbReference type="EMBL" id="KWS04340.1"/>
    </source>
</evidence>
<evidence type="ECO:0000256" key="2">
    <source>
        <dbReference type="SAM" id="MobiDB-lite"/>
    </source>
</evidence>
<dbReference type="InterPro" id="IPR001478">
    <property type="entry name" value="PDZ"/>
</dbReference>
<feature type="region of interest" description="Disordered" evidence="2">
    <location>
        <begin position="332"/>
        <end position="400"/>
    </location>
</feature>
<dbReference type="InterPro" id="IPR036034">
    <property type="entry name" value="PDZ_sf"/>
</dbReference>
<name>A0A120AGC2_9GAMM</name>
<evidence type="ECO:0000259" key="3">
    <source>
        <dbReference type="PROSITE" id="PS50106"/>
    </source>
</evidence>
<dbReference type="PANTHER" id="PTHR42837:SF2">
    <property type="entry name" value="MEMBRANE METALLOPROTEASE ARASP2, CHLOROPLASTIC-RELATED"/>
    <property type="match status" value="1"/>
</dbReference>
<protein>
    <submittedName>
        <fullName evidence="4">PxORF73 peptide</fullName>
    </submittedName>
</protein>
<comment type="cofactor">
    <cofactor evidence="1">
        <name>Zn(2+)</name>
        <dbReference type="ChEBI" id="CHEBI:29105"/>
    </cofactor>
</comment>
<dbReference type="Pfam" id="PF13180">
    <property type="entry name" value="PDZ_2"/>
    <property type="match status" value="2"/>
</dbReference>
<dbReference type="InterPro" id="IPR004387">
    <property type="entry name" value="Pept_M50_Zn"/>
</dbReference>
<dbReference type="Gene3D" id="2.30.42.10">
    <property type="match status" value="2"/>
</dbReference>
<dbReference type="GO" id="GO:0004222">
    <property type="term" value="F:metalloendopeptidase activity"/>
    <property type="evidence" value="ECO:0007669"/>
    <property type="project" value="InterPro"/>
</dbReference>
<feature type="domain" description="PDZ" evidence="3">
    <location>
        <begin position="73"/>
        <end position="160"/>
    </location>
</feature>
<evidence type="ECO:0000256" key="1">
    <source>
        <dbReference type="ARBA" id="ARBA00001947"/>
    </source>
</evidence>
<dbReference type="PANTHER" id="PTHR42837">
    <property type="entry name" value="REGULATOR OF SIGMA-E PROTEASE RSEP"/>
    <property type="match status" value="1"/>
</dbReference>